<feature type="transmembrane region" description="Helical" evidence="6">
    <location>
        <begin position="105"/>
        <end position="128"/>
    </location>
</feature>
<feature type="transmembrane region" description="Helical" evidence="6">
    <location>
        <begin position="399"/>
        <end position="424"/>
    </location>
</feature>
<dbReference type="OrthoDB" id="5241646at2"/>
<feature type="transmembrane region" description="Helical" evidence="6">
    <location>
        <begin position="53"/>
        <end position="84"/>
    </location>
</feature>
<dbReference type="Pfam" id="PF09678">
    <property type="entry name" value="Caa3_CtaG"/>
    <property type="match status" value="1"/>
</dbReference>
<feature type="transmembrane region" description="Helical" evidence="6">
    <location>
        <begin position="598"/>
        <end position="621"/>
    </location>
</feature>
<evidence type="ECO:0000256" key="2">
    <source>
        <dbReference type="ARBA" id="ARBA00022475"/>
    </source>
</evidence>
<keyword evidence="3 6" id="KW-0812">Transmembrane</keyword>
<keyword evidence="4 6" id="KW-1133">Transmembrane helix</keyword>
<evidence type="ECO:0000256" key="5">
    <source>
        <dbReference type="ARBA" id="ARBA00023136"/>
    </source>
</evidence>
<organism evidence="7 8">
    <name type="scientific">Nocardia ninae NBRC 108245</name>
    <dbReference type="NCBI Taxonomy" id="1210091"/>
    <lineage>
        <taxon>Bacteria</taxon>
        <taxon>Bacillati</taxon>
        <taxon>Actinomycetota</taxon>
        <taxon>Actinomycetes</taxon>
        <taxon>Mycobacteriales</taxon>
        <taxon>Nocardiaceae</taxon>
        <taxon>Nocardia</taxon>
    </lineage>
</organism>
<feature type="transmembrane region" description="Helical" evidence="6">
    <location>
        <begin position="436"/>
        <end position="458"/>
    </location>
</feature>
<evidence type="ECO:0000313" key="8">
    <source>
        <dbReference type="Proteomes" id="UP000321424"/>
    </source>
</evidence>
<evidence type="ECO:0008006" key="9">
    <source>
        <dbReference type="Google" id="ProtNLM"/>
    </source>
</evidence>
<accession>A0A511MAK7</accession>
<feature type="transmembrane region" description="Helical" evidence="6">
    <location>
        <begin position="479"/>
        <end position="500"/>
    </location>
</feature>
<evidence type="ECO:0000256" key="6">
    <source>
        <dbReference type="SAM" id="Phobius"/>
    </source>
</evidence>
<feature type="transmembrane region" description="Helical" evidence="6">
    <location>
        <begin position="512"/>
        <end position="531"/>
    </location>
</feature>
<evidence type="ECO:0000256" key="3">
    <source>
        <dbReference type="ARBA" id="ARBA00022692"/>
    </source>
</evidence>
<evidence type="ECO:0000313" key="7">
    <source>
        <dbReference type="EMBL" id="GEM37705.1"/>
    </source>
</evidence>
<feature type="transmembrane region" description="Helical" evidence="6">
    <location>
        <begin position="204"/>
        <end position="223"/>
    </location>
</feature>
<proteinExistence type="predicted"/>
<sequence>MVDGNVQVKRSTVHLVWLVATAVLLALVIGSVVEAGATPYRAAGTAYPGFVDVLAYVVLRVAAALAGATALGALVYAVCCTAVTGRGRLDVDGYSGLRLAERAGAVWLVSALALIPVTAANVGGLTVSSLFRLGALGPLIDAGEKPKAWIVVALLAAVVTLGARIMLSWNGAAVLMLVAAIGVLPPAMVGNAGEGPNHDYGTGAMIVFQLAVSVLPGLLWCVAEHLRRNGSHARTAVHRGATITLLCLAAATLSGLVLWLILLPWRDVLGTGYGRLALVVVAVGVDLALTMRVVLRHRQPGPRTAFLIASGGALSAIALGATVAMAVQPAPAFADRSFTAQQVFLGFDLFDRPNLLRLMTLWRFDLVLGTAAVAAIVLYALGVLRLWRRGDEWSKWRTISWISGCVALLIATSSGIGTYGFAMFSMHMITHMALNMFVPVLLVLGAPVTLLLRAVPAAKRGAVHGVREWVLALLHSRPTAVIAHPATALSLFVISLYGLYFTPLFESLIRYHWGHVLMNVHFLIVGYLYYWGIIGIDPGPRRLPHLGRLGMLFAVMPFHAFFGVAVMSMNTVIGSRFYTNLQLPWRIDLLADQRVGGGIAWVSGEIPILLVVGALLTQWVAQDRRTAVRTDRKDDDYGDSDLAAYNAMLDQLAQSRR</sequence>
<keyword evidence="2" id="KW-1003">Cell membrane</keyword>
<feature type="transmembrane region" description="Helical" evidence="6">
    <location>
        <begin position="174"/>
        <end position="192"/>
    </location>
</feature>
<keyword evidence="5 6" id="KW-0472">Membrane</keyword>
<feature type="transmembrane region" description="Helical" evidence="6">
    <location>
        <begin position="12"/>
        <end position="33"/>
    </location>
</feature>
<dbReference type="AlphaFoldDB" id="A0A511MAK7"/>
<gene>
    <name evidence="7" type="ORF">NN4_22240</name>
</gene>
<evidence type="ECO:0000256" key="4">
    <source>
        <dbReference type="ARBA" id="ARBA00022989"/>
    </source>
</evidence>
<comment type="caution">
    <text evidence="7">The sequence shown here is derived from an EMBL/GenBank/DDBJ whole genome shotgun (WGS) entry which is preliminary data.</text>
</comment>
<dbReference type="EMBL" id="BJXA01000011">
    <property type="protein sequence ID" value="GEM37705.1"/>
    <property type="molecule type" value="Genomic_DNA"/>
</dbReference>
<protein>
    <recommendedName>
        <fullName evidence="9">ABC transporter permease</fullName>
    </recommendedName>
</protein>
<feature type="transmembrane region" description="Helical" evidence="6">
    <location>
        <begin position="148"/>
        <end position="167"/>
    </location>
</feature>
<evidence type="ECO:0000256" key="1">
    <source>
        <dbReference type="ARBA" id="ARBA00004651"/>
    </source>
</evidence>
<reference evidence="7 8" key="1">
    <citation type="submission" date="2019-07" db="EMBL/GenBank/DDBJ databases">
        <title>Whole genome shotgun sequence of Nocardia ninae NBRC 108245.</title>
        <authorList>
            <person name="Hosoyama A."/>
            <person name="Uohara A."/>
            <person name="Ohji S."/>
            <person name="Ichikawa N."/>
        </authorList>
    </citation>
    <scope>NUCLEOTIDE SEQUENCE [LARGE SCALE GENOMIC DNA]</scope>
    <source>
        <strain evidence="7 8">NBRC 108245</strain>
    </source>
</reference>
<dbReference type="Proteomes" id="UP000321424">
    <property type="component" value="Unassembled WGS sequence"/>
</dbReference>
<feature type="transmembrane region" description="Helical" evidence="6">
    <location>
        <begin position="306"/>
        <end position="327"/>
    </location>
</feature>
<comment type="subcellular location">
    <subcellularLocation>
        <location evidence="1">Cell membrane</location>
        <topology evidence="1">Multi-pass membrane protein</topology>
    </subcellularLocation>
</comment>
<feature type="transmembrane region" description="Helical" evidence="6">
    <location>
        <begin position="243"/>
        <end position="262"/>
    </location>
</feature>
<feature type="transmembrane region" description="Helical" evidence="6">
    <location>
        <begin position="366"/>
        <end position="387"/>
    </location>
</feature>
<feature type="transmembrane region" description="Helical" evidence="6">
    <location>
        <begin position="274"/>
        <end position="294"/>
    </location>
</feature>
<keyword evidence="8" id="KW-1185">Reference proteome</keyword>
<dbReference type="GO" id="GO:0005886">
    <property type="term" value="C:plasma membrane"/>
    <property type="evidence" value="ECO:0007669"/>
    <property type="project" value="UniProtKB-SubCell"/>
</dbReference>
<name>A0A511MAK7_9NOCA</name>
<feature type="transmembrane region" description="Helical" evidence="6">
    <location>
        <begin position="552"/>
        <end position="578"/>
    </location>
</feature>
<dbReference type="InterPro" id="IPR019108">
    <property type="entry name" value="Caa3_assmbl_CtaG-rel"/>
</dbReference>